<accession>A0AAN7XAF1</accession>
<sequence length="80" mass="9245">MIDYDEFKHFDGLDDERERLAYDTDKAMTVTSVRGGGVREGKEHWKGENNRRVRWGGDNPTFPSSLYYLLSHPPLTLNEG</sequence>
<keyword evidence="2" id="KW-1185">Reference proteome</keyword>
<protein>
    <submittedName>
        <fullName evidence="1">Uncharacterized protein</fullName>
    </submittedName>
</protein>
<gene>
    <name evidence="1" type="ORF">PBY51_010300</name>
</gene>
<name>A0AAN7XAF1_ELEMC</name>
<organism evidence="1 2">
    <name type="scientific">Eleginops maclovinus</name>
    <name type="common">Patagonian blennie</name>
    <name type="synonym">Eleginus maclovinus</name>
    <dbReference type="NCBI Taxonomy" id="56733"/>
    <lineage>
        <taxon>Eukaryota</taxon>
        <taxon>Metazoa</taxon>
        <taxon>Chordata</taxon>
        <taxon>Craniata</taxon>
        <taxon>Vertebrata</taxon>
        <taxon>Euteleostomi</taxon>
        <taxon>Actinopterygii</taxon>
        <taxon>Neopterygii</taxon>
        <taxon>Teleostei</taxon>
        <taxon>Neoteleostei</taxon>
        <taxon>Acanthomorphata</taxon>
        <taxon>Eupercaria</taxon>
        <taxon>Perciformes</taxon>
        <taxon>Notothenioidei</taxon>
        <taxon>Eleginopidae</taxon>
        <taxon>Eleginops</taxon>
    </lineage>
</organism>
<dbReference type="AlphaFoldDB" id="A0AAN7XAF1"/>
<comment type="caution">
    <text evidence="1">The sequence shown here is derived from an EMBL/GenBank/DDBJ whole genome shotgun (WGS) entry which is preliminary data.</text>
</comment>
<reference evidence="1 2" key="2">
    <citation type="journal article" date="2023" name="Mol. Biol. Evol.">
        <title>Genomics of Secondarily Temperate Adaptation in the Only Non-Antarctic Icefish.</title>
        <authorList>
            <person name="Rivera-Colon A.G."/>
            <person name="Rayamajhi N."/>
            <person name="Minhas B.F."/>
            <person name="Madrigal G."/>
            <person name="Bilyk K.T."/>
            <person name="Yoon V."/>
            <person name="Hune M."/>
            <person name="Gregory S."/>
            <person name="Cheng C.H.C."/>
            <person name="Catchen J.M."/>
        </authorList>
    </citation>
    <scope>NUCLEOTIDE SEQUENCE [LARGE SCALE GENOMIC DNA]</scope>
    <source>
        <strain evidence="1">JMC-PN-2008</strain>
    </source>
</reference>
<evidence type="ECO:0000313" key="2">
    <source>
        <dbReference type="Proteomes" id="UP001346869"/>
    </source>
</evidence>
<proteinExistence type="predicted"/>
<evidence type="ECO:0000313" key="1">
    <source>
        <dbReference type="EMBL" id="KAK5857031.1"/>
    </source>
</evidence>
<dbReference type="EMBL" id="JAUZQC010000016">
    <property type="protein sequence ID" value="KAK5857031.1"/>
    <property type="molecule type" value="Genomic_DNA"/>
</dbReference>
<reference evidence="1 2" key="1">
    <citation type="journal article" date="2023" name="Genes (Basel)">
        <title>Chromosome-Level Genome Assembly and Circadian Gene Repertoire of the Patagonia Blennie Eleginops maclovinus-The Closest Ancestral Proxy of Antarctic Cryonotothenioids.</title>
        <authorList>
            <person name="Cheng C.C."/>
            <person name="Rivera-Colon A.G."/>
            <person name="Minhas B.F."/>
            <person name="Wilson L."/>
            <person name="Rayamajhi N."/>
            <person name="Vargas-Chacoff L."/>
            <person name="Catchen J.M."/>
        </authorList>
    </citation>
    <scope>NUCLEOTIDE SEQUENCE [LARGE SCALE GENOMIC DNA]</scope>
    <source>
        <strain evidence="1">JMC-PN-2008</strain>
    </source>
</reference>
<dbReference type="Proteomes" id="UP001346869">
    <property type="component" value="Unassembled WGS sequence"/>
</dbReference>